<dbReference type="Gene3D" id="1.25.40.10">
    <property type="entry name" value="Tetratricopeptide repeat domain"/>
    <property type="match status" value="1"/>
</dbReference>
<dbReference type="GeneID" id="25738627"/>
<organism evidence="1 2">
    <name type="scientific">Monoraphidium neglectum</name>
    <dbReference type="NCBI Taxonomy" id="145388"/>
    <lineage>
        <taxon>Eukaryota</taxon>
        <taxon>Viridiplantae</taxon>
        <taxon>Chlorophyta</taxon>
        <taxon>core chlorophytes</taxon>
        <taxon>Chlorophyceae</taxon>
        <taxon>CS clade</taxon>
        <taxon>Sphaeropleales</taxon>
        <taxon>Selenastraceae</taxon>
        <taxon>Monoraphidium</taxon>
    </lineage>
</organism>
<keyword evidence="2" id="KW-1185">Reference proteome</keyword>
<name>A0A0D2JTI4_9CHLO</name>
<evidence type="ECO:0000313" key="2">
    <source>
        <dbReference type="Proteomes" id="UP000054498"/>
    </source>
</evidence>
<accession>A0A0D2JTI4</accession>
<proteinExistence type="predicted"/>
<protein>
    <submittedName>
        <fullName evidence="1">Uncharacterized protein</fullName>
    </submittedName>
</protein>
<evidence type="ECO:0000313" key="1">
    <source>
        <dbReference type="EMBL" id="KIZ02203.1"/>
    </source>
</evidence>
<gene>
    <name evidence="1" type="ORF">MNEG_5750</name>
</gene>
<dbReference type="AlphaFoldDB" id="A0A0D2JTI4"/>
<dbReference type="InterPro" id="IPR011990">
    <property type="entry name" value="TPR-like_helical_dom_sf"/>
</dbReference>
<dbReference type="RefSeq" id="XP_013901222.1">
    <property type="nucleotide sequence ID" value="XM_014045768.1"/>
</dbReference>
<dbReference type="EMBL" id="KK101097">
    <property type="protein sequence ID" value="KIZ02203.1"/>
    <property type="molecule type" value="Genomic_DNA"/>
</dbReference>
<dbReference type="SUPFAM" id="SSF48452">
    <property type="entry name" value="TPR-like"/>
    <property type="match status" value="1"/>
</dbReference>
<reference evidence="1 2" key="1">
    <citation type="journal article" date="2013" name="BMC Genomics">
        <title>Reconstruction of the lipid metabolism for the microalga Monoraphidium neglectum from its genome sequence reveals characteristics suitable for biofuel production.</title>
        <authorList>
            <person name="Bogen C."/>
            <person name="Al-Dilaimi A."/>
            <person name="Albersmeier A."/>
            <person name="Wichmann J."/>
            <person name="Grundmann M."/>
            <person name="Rupp O."/>
            <person name="Lauersen K.J."/>
            <person name="Blifernez-Klassen O."/>
            <person name="Kalinowski J."/>
            <person name="Goesmann A."/>
            <person name="Mussgnug J.H."/>
            <person name="Kruse O."/>
        </authorList>
    </citation>
    <scope>NUCLEOTIDE SEQUENCE [LARGE SCALE GENOMIC DNA]</scope>
    <source>
        <strain evidence="1 2">SAG 48.87</strain>
    </source>
</reference>
<dbReference type="KEGG" id="mng:MNEG_5750"/>
<dbReference type="Proteomes" id="UP000054498">
    <property type="component" value="Unassembled WGS sequence"/>
</dbReference>
<sequence>MAHAGIGRSGQQLVARPPAADSPIRSLLCGTGACSGRGGGARDSTQAAADRAYEAALELSRQQQHGAAREAFEELLRAHPNMCKAWVSYAQMEKRIGRLGDPQRLHIARFVLQRGLSSNPDSACLAQAWGLLELQR</sequence>
<dbReference type="OrthoDB" id="513552at2759"/>